<dbReference type="EMBL" id="CP068047">
    <property type="protein sequence ID" value="QQR36365.1"/>
    <property type="molecule type" value="Genomic_DNA"/>
</dbReference>
<gene>
    <name evidence="1" type="ORF">JI749_01620</name>
</gene>
<name>A0ABX7BWN2_9HYPH</name>
<evidence type="ECO:0000313" key="2">
    <source>
        <dbReference type="Proteomes" id="UP000595460"/>
    </source>
</evidence>
<sequence length="86" mass="9351">MELQLIDINVRDKQAHPRLAGRMTGHVRAVLQETVGGKDQTHELTIPVWADLPEGTSDADIDMALMVKAADIIGRLKANLTPTPSP</sequence>
<reference evidence="1 2" key="1">
    <citation type="submission" date="2021-01" db="EMBL/GenBank/DDBJ databases">
        <title>Genome seq and assembly of Devosia sp. G19.</title>
        <authorList>
            <person name="Chhetri G."/>
        </authorList>
    </citation>
    <scope>NUCLEOTIDE SEQUENCE [LARGE SCALE GENOMIC DNA]</scope>
    <source>
        <strain evidence="1 2">G19</strain>
    </source>
</reference>
<proteinExistence type="predicted"/>
<protein>
    <submittedName>
        <fullName evidence="1">Uncharacterized protein</fullName>
    </submittedName>
</protein>
<organism evidence="1 2">
    <name type="scientific">Devosia oryziradicis</name>
    <dbReference type="NCBI Taxonomy" id="2801335"/>
    <lineage>
        <taxon>Bacteria</taxon>
        <taxon>Pseudomonadati</taxon>
        <taxon>Pseudomonadota</taxon>
        <taxon>Alphaproteobacteria</taxon>
        <taxon>Hyphomicrobiales</taxon>
        <taxon>Devosiaceae</taxon>
        <taxon>Devosia</taxon>
    </lineage>
</organism>
<evidence type="ECO:0000313" key="1">
    <source>
        <dbReference type="EMBL" id="QQR36365.1"/>
    </source>
</evidence>
<keyword evidence="2" id="KW-1185">Reference proteome</keyword>
<dbReference type="RefSeq" id="WP_201657900.1">
    <property type="nucleotide sequence ID" value="NZ_CP068047.1"/>
</dbReference>
<dbReference type="Proteomes" id="UP000595460">
    <property type="component" value="Chromosome"/>
</dbReference>
<accession>A0ABX7BWN2</accession>